<proteinExistence type="predicted"/>
<dbReference type="EMBL" id="FQXZ01000021">
    <property type="protein sequence ID" value="SHI18523.1"/>
    <property type="molecule type" value="Genomic_DNA"/>
</dbReference>
<dbReference type="InterPro" id="IPR012902">
    <property type="entry name" value="N_methyl_site"/>
</dbReference>
<reference evidence="2 3" key="1">
    <citation type="submission" date="2016-11" db="EMBL/GenBank/DDBJ databases">
        <authorList>
            <person name="Jaros S."/>
            <person name="Januszkiewicz K."/>
            <person name="Wedrychowicz H."/>
        </authorList>
    </citation>
    <scope>NUCLEOTIDE SEQUENCE [LARGE SCALE GENOMIC DNA]</scope>
    <source>
        <strain evidence="2 3">CECT 7868</strain>
    </source>
</reference>
<sequence>MNKTSVSCGFSLLEVMLTIILFSVLLAIAVPQYHIRIMTEEIKNAASETEGIILHAKSLALSAGEPLWLDILRTETADQSPRWRVILHHNRHFLPQDVIQEVSGDFYPDVVLSSGLITPQIRIDHLTGRPEANGSLQLFLRRSPEKIVKILISYGAGRVRTCSAGEAYYGFPAC</sequence>
<keyword evidence="1" id="KW-0472">Membrane</keyword>
<dbReference type="OrthoDB" id="5871678at2"/>
<evidence type="ECO:0000313" key="3">
    <source>
        <dbReference type="Proteomes" id="UP000184608"/>
    </source>
</evidence>
<evidence type="ECO:0000313" key="2">
    <source>
        <dbReference type="EMBL" id="SHI18523.1"/>
    </source>
</evidence>
<dbReference type="Pfam" id="PF07963">
    <property type="entry name" value="N_methyl"/>
    <property type="match status" value="1"/>
</dbReference>
<feature type="transmembrane region" description="Helical" evidence="1">
    <location>
        <begin position="12"/>
        <end position="30"/>
    </location>
</feature>
<dbReference type="SUPFAM" id="SSF54523">
    <property type="entry name" value="Pili subunits"/>
    <property type="match status" value="1"/>
</dbReference>
<name>A0A1M5Z3P2_9VIBR</name>
<dbReference type="InterPro" id="IPR016824">
    <property type="entry name" value="Tfp-pilus_assembly_FimT"/>
</dbReference>
<dbReference type="PIRSF" id="PIRSF024622">
    <property type="entry name" value="Tfp_FimT"/>
    <property type="match status" value="1"/>
</dbReference>
<dbReference type="RefSeq" id="WP_073603894.1">
    <property type="nucleotide sequence ID" value="NZ_FQXZ01000021.1"/>
</dbReference>
<dbReference type="AlphaFoldDB" id="A0A1M5Z3P2"/>
<keyword evidence="1" id="KW-0812">Transmembrane</keyword>
<accession>A0A1M5Z3P2</accession>
<dbReference type="NCBIfam" id="TIGR02532">
    <property type="entry name" value="IV_pilin_GFxxxE"/>
    <property type="match status" value="1"/>
</dbReference>
<evidence type="ECO:0000256" key="1">
    <source>
        <dbReference type="SAM" id="Phobius"/>
    </source>
</evidence>
<gene>
    <name evidence="2" type="ORF">VA7868_02228</name>
</gene>
<keyword evidence="1" id="KW-1133">Transmembrane helix</keyword>
<dbReference type="InterPro" id="IPR045584">
    <property type="entry name" value="Pilin-like"/>
</dbReference>
<protein>
    <submittedName>
        <fullName evidence="2">Uncharacterized protein</fullName>
    </submittedName>
</protein>
<keyword evidence="3" id="KW-1185">Reference proteome</keyword>
<dbReference type="Proteomes" id="UP000184608">
    <property type="component" value="Unassembled WGS sequence"/>
</dbReference>
<organism evidence="2 3">
    <name type="scientific">Vibrio aerogenes CECT 7868</name>
    <dbReference type="NCBI Taxonomy" id="1216006"/>
    <lineage>
        <taxon>Bacteria</taxon>
        <taxon>Pseudomonadati</taxon>
        <taxon>Pseudomonadota</taxon>
        <taxon>Gammaproteobacteria</taxon>
        <taxon>Vibrionales</taxon>
        <taxon>Vibrionaceae</taxon>
        <taxon>Vibrio</taxon>
    </lineage>
</organism>
<dbReference type="STRING" id="1216006.VA7868_02228"/>